<proteinExistence type="predicted"/>
<comment type="caution">
    <text evidence="2">The sequence shown here is derived from an EMBL/GenBank/DDBJ whole genome shotgun (WGS) entry which is preliminary data.</text>
</comment>
<sequence>MKSLLALSALLTLGLAQARTIQVPGLQTPESVLYDAKTDLYLVSNINGDPFAKDNNGFIAQVSPDGQILNARWIAGGSNGVTLHSPKGLAVVGNILYVADIDTVRLFNRKTGQFLRNIVLGGSTFLNDIATDAQGNVYVSDSGFLPEFKPSGTDAIFKIGKDRKATVLAKGEQLAHPNGLLVQKDGTVVVAPFGSGEVYALNADKHSKLGQLPDGGLDGLLWVGNRFLVSSWNTQTIYALGADGKNTVLLNNVPSPADIGYDSKRNRLLIPVFTENRIILQDL</sequence>
<dbReference type="RefSeq" id="WP_189005697.1">
    <property type="nucleotide sequence ID" value="NZ_BMOD01000020.1"/>
</dbReference>
<reference evidence="3" key="1">
    <citation type="journal article" date="2019" name="Int. J. Syst. Evol. Microbiol.">
        <title>The Global Catalogue of Microorganisms (GCM) 10K type strain sequencing project: providing services to taxonomists for standard genome sequencing and annotation.</title>
        <authorList>
            <consortium name="The Broad Institute Genomics Platform"/>
            <consortium name="The Broad Institute Genome Sequencing Center for Infectious Disease"/>
            <person name="Wu L."/>
            <person name="Ma J."/>
        </authorList>
    </citation>
    <scope>NUCLEOTIDE SEQUENCE [LARGE SCALE GENOMIC DNA]</scope>
    <source>
        <strain evidence="3">JCM 14370</strain>
    </source>
</reference>
<keyword evidence="3" id="KW-1185">Reference proteome</keyword>
<gene>
    <name evidence="2" type="ORF">GCM10008938_39420</name>
</gene>
<name>A0ABQ2DAW2_9DEIO</name>
<feature type="signal peptide" evidence="1">
    <location>
        <begin position="1"/>
        <end position="18"/>
    </location>
</feature>
<protein>
    <recommendedName>
        <fullName evidence="4">SMP-30/Gluconolactonase/LRE-like region domain-containing protein</fullName>
    </recommendedName>
</protein>
<feature type="chain" id="PRO_5047085575" description="SMP-30/Gluconolactonase/LRE-like region domain-containing protein" evidence="1">
    <location>
        <begin position="19"/>
        <end position="283"/>
    </location>
</feature>
<dbReference type="InterPro" id="IPR011042">
    <property type="entry name" value="6-blade_b-propeller_TolB-like"/>
</dbReference>
<evidence type="ECO:0000256" key="1">
    <source>
        <dbReference type="SAM" id="SignalP"/>
    </source>
</evidence>
<accession>A0ABQ2DAW2</accession>
<evidence type="ECO:0000313" key="3">
    <source>
        <dbReference type="Proteomes" id="UP000632222"/>
    </source>
</evidence>
<dbReference type="Proteomes" id="UP000632222">
    <property type="component" value="Unassembled WGS sequence"/>
</dbReference>
<dbReference type="Gene3D" id="2.120.10.30">
    <property type="entry name" value="TolB, C-terminal domain"/>
    <property type="match status" value="1"/>
</dbReference>
<evidence type="ECO:0000313" key="2">
    <source>
        <dbReference type="EMBL" id="GGJ49580.1"/>
    </source>
</evidence>
<dbReference type="SUPFAM" id="SSF101898">
    <property type="entry name" value="NHL repeat"/>
    <property type="match status" value="1"/>
</dbReference>
<evidence type="ECO:0008006" key="4">
    <source>
        <dbReference type="Google" id="ProtNLM"/>
    </source>
</evidence>
<keyword evidence="1" id="KW-0732">Signal</keyword>
<dbReference type="EMBL" id="BMOD01000020">
    <property type="protein sequence ID" value="GGJ49580.1"/>
    <property type="molecule type" value="Genomic_DNA"/>
</dbReference>
<organism evidence="2 3">
    <name type="scientific">Deinococcus roseus</name>
    <dbReference type="NCBI Taxonomy" id="392414"/>
    <lineage>
        <taxon>Bacteria</taxon>
        <taxon>Thermotogati</taxon>
        <taxon>Deinococcota</taxon>
        <taxon>Deinococci</taxon>
        <taxon>Deinococcales</taxon>
        <taxon>Deinococcaceae</taxon>
        <taxon>Deinococcus</taxon>
    </lineage>
</organism>